<dbReference type="GO" id="GO:0007165">
    <property type="term" value="P:signal transduction"/>
    <property type="evidence" value="ECO:0007669"/>
    <property type="project" value="TreeGrafter"/>
</dbReference>
<feature type="region of interest" description="Disordered" evidence="15">
    <location>
        <begin position="496"/>
        <end position="531"/>
    </location>
</feature>
<feature type="compositionally biased region" description="Polar residues" evidence="15">
    <location>
        <begin position="630"/>
        <end position="648"/>
    </location>
</feature>
<accession>A0AAV2QWC2</accession>
<dbReference type="GO" id="GO:0004725">
    <property type="term" value="F:protein tyrosine phosphatase activity"/>
    <property type="evidence" value="ECO:0007669"/>
    <property type="project" value="UniProtKB-EC"/>
</dbReference>
<organism evidence="18 19">
    <name type="scientific">Meganyctiphanes norvegica</name>
    <name type="common">Northern krill</name>
    <name type="synonym">Thysanopoda norvegica</name>
    <dbReference type="NCBI Taxonomy" id="48144"/>
    <lineage>
        <taxon>Eukaryota</taxon>
        <taxon>Metazoa</taxon>
        <taxon>Ecdysozoa</taxon>
        <taxon>Arthropoda</taxon>
        <taxon>Crustacea</taxon>
        <taxon>Multicrustacea</taxon>
        <taxon>Malacostraca</taxon>
        <taxon>Eumalacostraca</taxon>
        <taxon>Eucarida</taxon>
        <taxon>Euphausiacea</taxon>
        <taxon>Euphausiidae</taxon>
        <taxon>Meganyctiphanes</taxon>
    </lineage>
</organism>
<keyword evidence="19" id="KW-1185">Reference proteome</keyword>
<keyword evidence="8" id="KW-0904">Protein phosphatase</keyword>
<feature type="compositionally biased region" description="Low complexity" evidence="15">
    <location>
        <begin position="346"/>
        <end position="360"/>
    </location>
</feature>
<keyword evidence="6" id="KW-0519">Myristate</keyword>
<dbReference type="InterPro" id="IPR000340">
    <property type="entry name" value="Dual-sp_phosphatase_cat-dom"/>
</dbReference>
<feature type="compositionally biased region" description="Low complexity" evidence="15">
    <location>
        <begin position="253"/>
        <end position="271"/>
    </location>
</feature>
<keyword evidence="9" id="KW-0472">Membrane</keyword>
<evidence type="ECO:0000256" key="1">
    <source>
        <dbReference type="ARBA" id="ARBA00004342"/>
    </source>
</evidence>
<dbReference type="Pfam" id="PF00782">
    <property type="entry name" value="DSPc"/>
    <property type="match status" value="1"/>
</dbReference>
<evidence type="ECO:0000256" key="3">
    <source>
        <dbReference type="ARBA" id="ARBA00013064"/>
    </source>
</evidence>
<comment type="catalytic activity">
    <reaction evidence="11">
        <text>O-phospho-L-seryl-[protein] + H2O = L-seryl-[protein] + phosphate</text>
        <dbReference type="Rhea" id="RHEA:20629"/>
        <dbReference type="Rhea" id="RHEA-COMP:9863"/>
        <dbReference type="Rhea" id="RHEA-COMP:11604"/>
        <dbReference type="ChEBI" id="CHEBI:15377"/>
        <dbReference type="ChEBI" id="CHEBI:29999"/>
        <dbReference type="ChEBI" id="CHEBI:43474"/>
        <dbReference type="ChEBI" id="CHEBI:83421"/>
        <dbReference type="EC" id="3.1.3.16"/>
    </reaction>
</comment>
<evidence type="ECO:0000256" key="8">
    <source>
        <dbReference type="ARBA" id="ARBA00022912"/>
    </source>
</evidence>
<dbReference type="EC" id="3.1.3.16" evidence="4"/>
<dbReference type="InterPro" id="IPR000387">
    <property type="entry name" value="Tyr_Pase_dom"/>
</dbReference>
<dbReference type="CDD" id="cd14519">
    <property type="entry name" value="DSP_DUSP22_15"/>
    <property type="match status" value="1"/>
</dbReference>
<feature type="compositionally biased region" description="Polar residues" evidence="15">
    <location>
        <begin position="370"/>
        <end position="386"/>
    </location>
</feature>
<dbReference type="GO" id="GO:0005886">
    <property type="term" value="C:plasma membrane"/>
    <property type="evidence" value="ECO:0007669"/>
    <property type="project" value="UniProtKB-SubCell"/>
</dbReference>
<dbReference type="PANTHER" id="PTHR45948">
    <property type="entry name" value="DUAL SPECIFICITY PROTEIN PHOSPHATASE DDB_G0269404-RELATED"/>
    <property type="match status" value="1"/>
</dbReference>
<evidence type="ECO:0000259" key="17">
    <source>
        <dbReference type="PROSITE" id="PS50056"/>
    </source>
</evidence>
<keyword evidence="5" id="KW-1003">Cell membrane</keyword>
<evidence type="ECO:0000256" key="4">
    <source>
        <dbReference type="ARBA" id="ARBA00013081"/>
    </source>
</evidence>
<dbReference type="PROSITE" id="PS50054">
    <property type="entry name" value="TYR_PHOSPHATASE_DUAL"/>
    <property type="match status" value="1"/>
</dbReference>
<evidence type="ECO:0000259" key="16">
    <source>
        <dbReference type="PROSITE" id="PS50054"/>
    </source>
</evidence>
<dbReference type="AlphaFoldDB" id="A0AAV2QWC2"/>
<dbReference type="InterPro" id="IPR029021">
    <property type="entry name" value="Prot-tyrosine_phosphatase-like"/>
</dbReference>
<evidence type="ECO:0000313" key="18">
    <source>
        <dbReference type="EMBL" id="CAL4104745.1"/>
    </source>
</evidence>
<evidence type="ECO:0000256" key="12">
    <source>
        <dbReference type="ARBA" id="ARBA00048336"/>
    </source>
</evidence>
<dbReference type="Proteomes" id="UP001497623">
    <property type="component" value="Unassembled WGS sequence"/>
</dbReference>
<keyword evidence="7" id="KW-0378">Hydrolase</keyword>
<feature type="region of interest" description="Disordered" evidence="15">
    <location>
        <begin position="619"/>
        <end position="648"/>
    </location>
</feature>
<proteinExistence type="inferred from homology"/>
<feature type="region of interest" description="Disordered" evidence="15">
    <location>
        <begin position="204"/>
        <end position="415"/>
    </location>
</feature>
<evidence type="ECO:0000256" key="11">
    <source>
        <dbReference type="ARBA" id="ARBA00047761"/>
    </source>
</evidence>
<comment type="similarity">
    <text evidence="2">Belongs to the protein-tyrosine phosphatase family. Non-receptor class dual specificity subfamily.</text>
</comment>
<protein>
    <recommendedName>
        <fullName evidence="14">Dual specificity protein phosphatase 15</fullName>
        <ecNumber evidence="4">3.1.3.16</ecNumber>
        <ecNumber evidence="3">3.1.3.48</ecNumber>
    </recommendedName>
</protein>
<dbReference type="PANTHER" id="PTHR45948:SF2">
    <property type="entry name" value="DUAL SPECIFICITY PROTEIN PHOSPHATASE"/>
    <property type="match status" value="1"/>
</dbReference>
<gene>
    <name evidence="18" type="ORF">MNOR_LOCUS17841</name>
</gene>
<feature type="domain" description="Tyrosine specific protein phosphatases" evidence="17">
    <location>
        <begin position="66"/>
        <end position="124"/>
    </location>
</feature>
<dbReference type="SMART" id="SM00195">
    <property type="entry name" value="DSPc"/>
    <property type="match status" value="1"/>
</dbReference>
<feature type="compositionally biased region" description="Pro residues" evidence="15">
    <location>
        <begin position="238"/>
        <end position="252"/>
    </location>
</feature>
<dbReference type="EC" id="3.1.3.48" evidence="3"/>
<reference evidence="18 19" key="1">
    <citation type="submission" date="2024-05" db="EMBL/GenBank/DDBJ databases">
        <authorList>
            <person name="Wallberg A."/>
        </authorList>
    </citation>
    <scope>NUCLEOTIDE SEQUENCE [LARGE SCALE GENOMIC DNA]</scope>
</reference>
<comment type="subcellular location">
    <subcellularLocation>
        <location evidence="1">Cell membrane</location>
        <topology evidence="1">Lipid-anchor</topology>
        <orientation evidence="1">Cytoplasmic side</orientation>
    </subcellularLocation>
</comment>
<evidence type="ECO:0000256" key="9">
    <source>
        <dbReference type="ARBA" id="ARBA00023136"/>
    </source>
</evidence>
<evidence type="ECO:0000256" key="14">
    <source>
        <dbReference type="ARBA" id="ARBA00068799"/>
    </source>
</evidence>
<feature type="non-terminal residue" evidence="18">
    <location>
        <position position="648"/>
    </location>
</feature>
<dbReference type="FunFam" id="3.90.190.10:FF:000052">
    <property type="entry name" value="Dual specificity phosphatase 15"/>
    <property type="match status" value="1"/>
</dbReference>
<evidence type="ECO:0000256" key="6">
    <source>
        <dbReference type="ARBA" id="ARBA00022707"/>
    </source>
</evidence>
<dbReference type="EMBL" id="CAXKWB010012486">
    <property type="protein sequence ID" value="CAL4104745.1"/>
    <property type="molecule type" value="Genomic_DNA"/>
</dbReference>
<keyword evidence="10" id="KW-0449">Lipoprotein</keyword>
<evidence type="ECO:0000256" key="13">
    <source>
        <dbReference type="ARBA" id="ARBA00051722"/>
    </source>
</evidence>
<feature type="compositionally biased region" description="Low complexity" evidence="15">
    <location>
        <begin position="323"/>
        <end position="337"/>
    </location>
</feature>
<evidence type="ECO:0000256" key="15">
    <source>
        <dbReference type="SAM" id="MobiDB-lite"/>
    </source>
</evidence>
<feature type="compositionally biased region" description="Low complexity" evidence="15">
    <location>
        <begin position="287"/>
        <end position="305"/>
    </location>
</feature>
<dbReference type="PRINTS" id="PR01908">
    <property type="entry name" value="ADSPHPHTASE"/>
</dbReference>
<evidence type="ECO:0000256" key="7">
    <source>
        <dbReference type="ARBA" id="ARBA00022801"/>
    </source>
</evidence>
<evidence type="ECO:0000256" key="5">
    <source>
        <dbReference type="ARBA" id="ARBA00022475"/>
    </source>
</evidence>
<sequence length="648" mass="71464">MGNGMNKVLPGLYVGNFRDSKDSDQLRQHNITHILSIHDNPRRLPCNSDKEYLCIMASDSPGQNLTQFFPTCNDFIHNARLKNGAVLVHCLAGMSRSVTVAVVYVMSVTSMNWRDALKAVRGARSVANPNVGFLRQLQDFENERLTEERRRLLEKYPSKCLQEDDEAMAKTLLASYEHSMRLGEMCEGNCGAGVTCPRGLCHPARRGTGLLRKNSRERSSSPVRHGGGSSSSSSASPSPVPPRRSSPTPPSPLTRRSTSKNSSRTSSINSSPQVTPQHNSPQHTGRSASSPHSSPHSSPKRSVSPNTSPKHTYAYAYLKHSYTSPPGSGSSSPTSSPKHTAIYMPSVSSKSSAKRGSSPKDSPKHPLAKTSRQSRSLSPKTSSPKFTTPKIILPKTILSKSSKKDKSNQPSNVIHQSVRFSSDYQRSISLDSQGFQEATEIQNLNKPLNVNINYHNKTTGATASKRSTFADSTLQMLKSIMKENVNVVIEIPLRGDSKKRTSPTKSNVQKDMAQTYPSPILRRDSSKKINNNQDQIRNFSKASYVDQDMDQDLLAKSVSTKNKSSKEVDSHPIARWDSSPKLAHIKDFHPLQSDHHPEHFQGLSKWGSSGILHKEDEVSMHPKTQAHFGSLSQLTRRSSGSNLLQKKE</sequence>
<dbReference type="Gene3D" id="3.90.190.10">
    <property type="entry name" value="Protein tyrosine phosphatase superfamily"/>
    <property type="match status" value="1"/>
</dbReference>
<comment type="caution">
    <text evidence="18">The sequence shown here is derived from an EMBL/GenBank/DDBJ whole genome shotgun (WGS) entry which is preliminary data.</text>
</comment>
<evidence type="ECO:0000313" key="19">
    <source>
        <dbReference type="Proteomes" id="UP001497623"/>
    </source>
</evidence>
<dbReference type="PROSITE" id="PS50056">
    <property type="entry name" value="TYR_PHOSPHATASE_2"/>
    <property type="match status" value="1"/>
</dbReference>
<dbReference type="GO" id="GO:0004722">
    <property type="term" value="F:protein serine/threonine phosphatase activity"/>
    <property type="evidence" value="ECO:0007669"/>
    <property type="project" value="UniProtKB-EC"/>
</dbReference>
<dbReference type="GO" id="GO:0005829">
    <property type="term" value="C:cytosol"/>
    <property type="evidence" value="ECO:0007669"/>
    <property type="project" value="TreeGrafter"/>
</dbReference>
<dbReference type="InterPro" id="IPR020422">
    <property type="entry name" value="TYR_PHOSPHATASE_DUAL_dom"/>
</dbReference>
<feature type="compositionally biased region" description="Polar residues" evidence="15">
    <location>
        <begin position="272"/>
        <end position="286"/>
    </location>
</feature>
<comment type="catalytic activity">
    <reaction evidence="13">
        <text>O-phospho-L-tyrosyl-[protein] + H2O = L-tyrosyl-[protein] + phosphate</text>
        <dbReference type="Rhea" id="RHEA:10684"/>
        <dbReference type="Rhea" id="RHEA-COMP:10136"/>
        <dbReference type="Rhea" id="RHEA-COMP:20101"/>
        <dbReference type="ChEBI" id="CHEBI:15377"/>
        <dbReference type="ChEBI" id="CHEBI:43474"/>
        <dbReference type="ChEBI" id="CHEBI:46858"/>
        <dbReference type="ChEBI" id="CHEBI:61978"/>
        <dbReference type="EC" id="3.1.3.48"/>
    </reaction>
</comment>
<feature type="compositionally biased region" description="Low complexity" evidence="15">
    <location>
        <begin position="220"/>
        <end position="237"/>
    </location>
</feature>
<name>A0AAV2QWC2_MEGNR</name>
<dbReference type="SUPFAM" id="SSF52799">
    <property type="entry name" value="(Phosphotyrosine protein) phosphatases II"/>
    <property type="match status" value="1"/>
</dbReference>
<feature type="domain" description="Tyrosine-protein phosphatase" evidence="16">
    <location>
        <begin position="4"/>
        <end position="146"/>
    </location>
</feature>
<evidence type="ECO:0000256" key="2">
    <source>
        <dbReference type="ARBA" id="ARBA00008601"/>
    </source>
</evidence>
<comment type="catalytic activity">
    <reaction evidence="12">
        <text>O-phospho-L-threonyl-[protein] + H2O = L-threonyl-[protein] + phosphate</text>
        <dbReference type="Rhea" id="RHEA:47004"/>
        <dbReference type="Rhea" id="RHEA-COMP:11060"/>
        <dbReference type="Rhea" id="RHEA-COMP:11605"/>
        <dbReference type="ChEBI" id="CHEBI:15377"/>
        <dbReference type="ChEBI" id="CHEBI:30013"/>
        <dbReference type="ChEBI" id="CHEBI:43474"/>
        <dbReference type="ChEBI" id="CHEBI:61977"/>
        <dbReference type="EC" id="3.1.3.16"/>
    </reaction>
</comment>
<evidence type="ECO:0000256" key="10">
    <source>
        <dbReference type="ARBA" id="ARBA00023288"/>
    </source>
</evidence>